<evidence type="ECO:0000256" key="7">
    <source>
        <dbReference type="PROSITE-ProRule" id="PRU00042"/>
    </source>
</evidence>
<name>A0ABY9CUN7_VITVI</name>
<evidence type="ECO:0000256" key="5">
    <source>
        <dbReference type="ARBA" id="ARBA00022989"/>
    </source>
</evidence>
<dbReference type="InterPro" id="IPR041591">
    <property type="entry name" value="OCRE"/>
</dbReference>
<dbReference type="EMBL" id="CP126658">
    <property type="protein sequence ID" value="WJZ98849.1"/>
    <property type="molecule type" value="Genomic_DNA"/>
</dbReference>
<accession>A0ABY9CUN7</accession>
<evidence type="ECO:0000256" key="9">
    <source>
        <dbReference type="SAM" id="Phobius"/>
    </source>
</evidence>
<reference evidence="11 12" key="1">
    <citation type="journal article" date="2023" name="Hortic Res">
        <title>The complete reference genome for grapevine (Vitis vinifera L.) genetics and breeding.</title>
        <authorList>
            <person name="Shi X."/>
            <person name="Cao S."/>
            <person name="Wang X."/>
            <person name="Huang S."/>
            <person name="Wang Y."/>
            <person name="Liu Z."/>
            <person name="Liu W."/>
            <person name="Leng X."/>
            <person name="Peng Y."/>
            <person name="Wang N."/>
            <person name="Wang Y."/>
            <person name="Ma Z."/>
            <person name="Xu X."/>
            <person name="Zhang F."/>
            <person name="Xue H."/>
            <person name="Zhong H."/>
            <person name="Wang Y."/>
            <person name="Zhang K."/>
            <person name="Velt A."/>
            <person name="Avia K."/>
            <person name="Holtgrawe D."/>
            <person name="Grimplet J."/>
            <person name="Matus J.T."/>
            <person name="Ware D."/>
            <person name="Wu X."/>
            <person name="Wang H."/>
            <person name="Liu C."/>
            <person name="Fang Y."/>
            <person name="Rustenholz C."/>
            <person name="Cheng Z."/>
            <person name="Xiao H."/>
            <person name="Zhou Y."/>
        </authorList>
    </citation>
    <scope>NUCLEOTIDE SEQUENCE [LARGE SCALE GENOMIC DNA]</scope>
    <source>
        <strain evidence="12">cv. Pinot noir / PN40024</strain>
        <tissue evidence="11">Leaf</tissue>
    </source>
</reference>
<comment type="similarity">
    <text evidence="2">Belongs to the Casparian strip membrane proteins (CASP) family.</text>
</comment>
<keyword evidence="7" id="KW-0863">Zinc-finger</keyword>
<dbReference type="Gene3D" id="3.30.160.60">
    <property type="entry name" value="Classic Zinc Finger"/>
    <property type="match status" value="1"/>
</dbReference>
<feature type="transmembrane region" description="Helical" evidence="9">
    <location>
        <begin position="159"/>
        <end position="178"/>
    </location>
</feature>
<dbReference type="Pfam" id="PF17780">
    <property type="entry name" value="OCRE"/>
    <property type="match status" value="1"/>
</dbReference>
<protein>
    <recommendedName>
        <fullName evidence="10">C2H2-type domain-containing protein</fullName>
    </recommendedName>
</protein>
<organism evidence="11 12">
    <name type="scientific">Vitis vinifera</name>
    <name type="common">Grape</name>
    <dbReference type="NCBI Taxonomy" id="29760"/>
    <lineage>
        <taxon>Eukaryota</taxon>
        <taxon>Viridiplantae</taxon>
        <taxon>Streptophyta</taxon>
        <taxon>Embryophyta</taxon>
        <taxon>Tracheophyta</taxon>
        <taxon>Spermatophyta</taxon>
        <taxon>Magnoliopsida</taxon>
        <taxon>eudicotyledons</taxon>
        <taxon>Gunneridae</taxon>
        <taxon>Pentapetalae</taxon>
        <taxon>rosids</taxon>
        <taxon>Vitales</taxon>
        <taxon>Vitaceae</taxon>
        <taxon>Viteae</taxon>
        <taxon>Vitis</taxon>
    </lineage>
</organism>
<keyword evidence="12" id="KW-1185">Reference proteome</keyword>
<dbReference type="InterPro" id="IPR036236">
    <property type="entry name" value="Znf_C2H2_sf"/>
</dbReference>
<feature type="compositionally biased region" description="Basic and acidic residues" evidence="8">
    <location>
        <begin position="18"/>
        <end position="27"/>
    </location>
</feature>
<evidence type="ECO:0000256" key="1">
    <source>
        <dbReference type="ARBA" id="ARBA00004651"/>
    </source>
</evidence>
<keyword evidence="7" id="KW-0862">Zinc</keyword>
<feature type="region of interest" description="Disordered" evidence="8">
    <location>
        <begin position="327"/>
        <end position="351"/>
    </location>
</feature>
<dbReference type="InterPro" id="IPR006702">
    <property type="entry name" value="CASP_dom"/>
</dbReference>
<proteinExistence type="inferred from homology"/>
<keyword evidence="4 9" id="KW-0812">Transmembrane</keyword>
<evidence type="ECO:0000256" key="6">
    <source>
        <dbReference type="ARBA" id="ARBA00023136"/>
    </source>
</evidence>
<dbReference type="SUPFAM" id="SSF57667">
    <property type="entry name" value="beta-beta-alpha zinc fingers"/>
    <property type="match status" value="1"/>
</dbReference>
<feature type="region of interest" description="Disordered" evidence="8">
    <location>
        <begin position="759"/>
        <end position="783"/>
    </location>
</feature>
<keyword evidence="6 9" id="KW-0472">Membrane</keyword>
<keyword evidence="5 9" id="KW-1133">Transmembrane helix</keyword>
<comment type="subcellular location">
    <subcellularLocation>
        <location evidence="1">Cell membrane</location>
        <topology evidence="1">Multi-pass membrane protein</topology>
    </subcellularLocation>
</comment>
<evidence type="ECO:0000256" key="4">
    <source>
        <dbReference type="ARBA" id="ARBA00022692"/>
    </source>
</evidence>
<dbReference type="PROSITE" id="PS50157">
    <property type="entry name" value="ZINC_FINGER_C2H2_2"/>
    <property type="match status" value="1"/>
</dbReference>
<feature type="compositionally biased region" description="Polar residues" evidence="8">
    <location>
        <begin position="773"/>
        <end position="783"/>
    </location>
</feature>
<feature type="compositionally biased region" description="Polar residues" evidence="8">
    <location>
        <begin position="1"/>
        <end position="14"/>
    </location>
</feature>
<keyword evidence="3" id="KW-1003">Cell membrane</keyword>
<evidence type="ECO:0000256" key="3">
    <source>
        <dbReference type="ARBA" id="ARBA00022475"/>
    </source>
</evidence>
<evidence type="ECO:0000256" key="8">
    <source>
        <dbReference type="SAM" id="MobiDB-lite"/>
    </source>
</evidence>
<sequence>MGTRIPSHQLSNGLHISKRQDQHKERQPTTGSRAAPTTGDDLKKSGGVGGRRSGQLEPSGSMGEGGVRFVTDELKRGGEVQAQSVKGGNSLASSHPPSSRGPFLAIDFASLPTHLASSVLTYIYRCMSVLGVGPRTVTPHLRKGMMESSSGISLARAEAFLRLFAILVLVLTACLLGFDTQTKLLFSTIKKTATFRDLGALQVVVYVDSVAAGYNLLQLGRGFISAKLKGKLINVSYVTLPWVCFLLDQAAVYTVFSANTAALQASIIAVTGESSLQWMKVCNRYTRIYSTQDWLVALMEEKPARSMKRPLSADDVLNKPPMQKRVKFPKGKKVKPGDEVLNAGKDEDVPSELKDPRLAAKERAKHRTQITAELFSEESRGIFHDISAAEMNYEGDENFDDDGIQIEPFNLNQEREEGYFDSEGNFVEYVNEKEIKDAWLDSVDLEPKFDKRNMVTKVEDDTQDLTTAAIGKIKRRIADLLEPGETVLQALRRLKGTSNNRKEKMSAETKLLFDQLTEDAMKLLENGEFNVYHEKQEVFEREAEGYERLAQAKGEGTSMGAVQGASGSVMERDLFSVTYLGAAASILPETAAGSSNLNGSTTEISNNDNDAFDMFGEDDEPAPANLSSDGGNLATVPNSDMIDQPLSEVQGTSSETGALQNDYVYDESSGYYYSSSLGYYYDPSSGLYCSAASGQCLANTEVNLELVLEHSSSSSSSPLSPAEPRVFSCNYCQRKFYSSQALGGHQNAHKLERTLAKKSRELSSAVRPHGGPNQRSNASGTGLFRRTQQPVVGFEHQGHAGRFQNDMSYGARIEMNYDSRPENVQEEFSHLDLSLRL</sequence>
<gene>
    <name evidence="11" type="ORF">VitviT2T_017349</name>
</gene>
<dbReference type="PANTHER" id="PTHR13138:SF3">
    <property type="entry name" value="CD2 ANTIGEN CYTOPLASMIC TAIL-BINDING PROTEIN 2"/>
    <property type="match status" value="1"/>
</dbReference>
<dbReference type="PANTHER" id="PTHR13138">
    <property type="entry name" value="PROTEIN LIN1"/>
    <property type="match status" value="1"/>
</dbReference>
<dbReference type="PROSITE" id="PS00028">
    <property type="entry name" value="ZINC_FINGER_C2H2_1"/>
    <property type="match status" value="1"/>
</dbReference>
<dbReference type="Proteomes" id="UP001227230">
    <property type="component" value="Chromosome 11"/>
</dbReference>
<evidence type="ECO:0000313" key="11">
    <source>
        <dbReference type="EMBL" id="WJZ98849.1"/>
    </source>
</evidence>
<dbReference type="InterPro" id="IPR013087">
    <property type="entry name" value="Znf_C2H2_type"/>
</dbReference>
<evidence type="ECO:0000256" key="2">
    <source>
        <dbReference type="ARBA" id="ARBA00007651"/>
    </source>
</evidence>
<dbReference type="NCBIfam" id="TIGR01569">
    <property type="entry name" value="A_tha_TIGR01569"/>
    <property type="match status" value="1"/>
</dbReference>
<evidence type="ECO:0000313" key="12">
    <source>
        <dbReference type="Proteomes" id="UP001227230"/>
    </source>
</evidence>
<dbReference type="InterPro" id="IPR039905">
    <property type="entry name" value="CD2BP2/Lin1"/>
</dbReference>
<evidence type="ECO:0000259" key="10">
    <source>
        <dbReference type="PROSITE" id="PS50157"/>
    </source>
</evidence>
<feature type="transmembrane region" description="Helical" evidence="9">
    <location>
        <begin position="198"/>
        <end position="217"/>
    </location>
</feature>
<dbReference type="Pfam" id="PF04535">
    <property type="entry name" value="CASP_dom"/>
    <property type="match status" value="1"/>
</dbReference>
<feature type="domain" description="C2H2-type" evidence="10">
    <location>
        <begin position="727"/>
        <end position="754"/>
    </location>
</feature>
<dbReference type="InterPro" id="IPR006459">
    <property type="entry name" value="CASP/CASPL"/>
</dbReference>
<keyword evidence="7" id="KW-0479">Metal-binding</keyword>
<feature type="region of interest" description="Disordered" evidence="8">
    <location>
        <begin position="1"/>
        <end position="66"/>
    </location>
</feature>